<evidence type="ECO:0000256" key="13">
    <source>
        <dbReference type="SAM" id="Coils"/>
    </source>
</evidence>
<proteinExistence type="inferred from homology"/>
<dbReference type="GO" id="GO:0000774">
    <property type="term" value="F:adenyl-nucleotide exchange factor activity"/>
    <property type="evidence" value="ECO:0007669"/>
    <property type="project" value="InterPro"/>
</dbReference>
<comment type="function">
    <text evidence="7 10 11">Participates actively in the response to hyperosmotic and heat shock by preventing the aggregation of stress-denatured proteins, in association with DnaK and GrpE. It is the nucleotide exchange factor for DnaK and may function as a thermosensor. Unfolded proteins bind initially to DnaJ; upon interaction with the DnaJ-bound protein, DnaK hydrolyzes its bound ATP, resulting in the formation of a stable complex. GrpE releases ADP from DnaK; ATP binding to DnaK triggers the release of the substrate protein, thus completing the reaction cycle. Several rounds of ATP-dependent interactions between DnaJ, DnaK and GrpE are required for fully efficient folding.</text>
</comment>
<name>A0A895YSP0_9ACTN</name>
<dbReference type="Pfam" id="PF01025">
    <property type="entry name" value="GrpE"/>
    <property type="match status" value="1"/>
</dbReference>
<dbReference type="SUPFAM" id="SSF58014">
    <property type="entry name" value="Coiled-coil domain of nucleotide exchange factor GrpE"/>
    <property type="match status" value="1"/>
</dbReference>
<dbReference type="CDD" id="cd00446">
    <property type="entry name" value="GrpE"/>
    <property type="match status" value="1"/>
</dbReference>
<feature type="coiled-coil region" evidence="13">
    <location>
        <begin position="75"/>
        <end position="102"/>
    </location>
</feature>
<evidence type="ECO:0000256" key="9">
    <source>
        <dbReference type="ARBA" id="ARBA00076414"/>
    </source>
</evidence>
<evidence type="ECO:0000256" key="10">
    <source>
        <dbReference type="HAMAP-Rule" id="MF_01151"/>
    </source>
</evidence>
<keyword evidence="16" id="KW-1185">Reference proteome</keyword>
<organism evidence="15 16">
    <name type="scientific">Natronosporangium hydrolyticum</name>
    <dbReference type="NCBI Taxonomy" id="2811111"/>
    <lineage>
        <taxon>Bacteria</taxon>
        <taxon>Bacillati</taxon>
        <taxon>Actinomycetota</taxon>
        <taxon>Actinomycetes</taxon>
        <taxon>Micromonosporales</taxon>
        <taxon>Micromonosporaceae</taxon>
        <taxon>Natronosporangium</taxon>
    </lineage>
</organism>
<dbReference type="InterPro" id="IPR013805">
    <property type="entry name" value="GrpE_CC"/>
</dbReference>
<dbReference type="PANTHER" id="PTHR21237">
    <property type="entry name" value="GRPE PROTEIN"/>
    <property type="match status" value="1"/>
</dbReference>
<evidence type="ECO:0000256" key="14">
    <source>
        <dbReference type="SAM" id="MobiDB-lite"/>
    </source>
</evidence>
<reference evidence="15" key="1">
    <citation type="submission" date="2021-02" db="EMBL/GenBank/DDBJ databases">
        <title>Natrosporangium hydrolyticum gen. nov., sp. nov, a haloalkaliphilic actinobacterium from a soda solonchak soil.</title>
        <authorList>
            <person name="Sorokin D.Y."/>
            <person name="Khijniak T.V."/>
            <person name="Zakharycheva A.P."/>
            <person name="Boueva O.V."/>
            <person name="Ariskina E.V."/>
            <person name="Hahnke R.L."/>
            <person name="Bunk B."/>
            <person name="Sproer C."/>
            <person name="Schumann P."/>
            <person name="Evtushenko L.I."/>
            <person name="Kublanov I.V."/>
        </authorList>
    </citation>
    <scope>NUCLEOTIDE SEQUENCE</scope>
    <source>
        <strain evidence="15">DSM 106523</strain>
    </source>
</reference>
<comment type="subunit">
    <text evidence="3 10">Homodimer.</text>
</comment>
<keyword evidence="5 10" id="KW-0346">Stress response</keyword>
<dbReference type="SUPFAM" id="SSF51064">
    <property type="entry name" value="Head domain of nucleotide exchange factor GrpE"/>
    <property type="match status" value="1"/>
</dbReference>
<dbReference type="GO" id="GO:0051082">
    <property type="term" value="F:unfolded protein binding"/>
    <property type="evidence" value="ECO:0007669"/>
    <property type="project" value="TreeGrafter"/>
</dbReference>
<dbReference type="InterPro" id="IPR000740">
    <property type="entry name" value="GrpE"/>
</dbReference>
<feature type="region of interest" description="Disordered" evidence="14">
    <location>
        <begin position="1"/>
        <end position="71"/>
    </location>
</feature>
<keyword evidence="6 10" id="KW-0143">Chaperone</keyword>
<dbReference type="GO" id="GO:0006457">
    <property type="term" value="P:protein folding"/>
    <property type="evidence" value="ECO:0007669"/>
    <property type="project" value="InterPro"/>
</dbReference>
<evidence type="ECO:0000256" key="6">
    <source>
        <dbReference type="ARBA" id="ARBA00023186"/>
    </source>
</evidence>
<evidence type="ECO:0000256" key="4">
    <source>
        <dbReference type="ARBA" id="ARBA00022490"/>
    </source>
</evidence>
<keyword evidence="13" id="KW-0175">Coiled coil</keyword>
<dbReference type="PRINTS" id="PR00773">
    <property type="entry name" value="GRPEPROTEIN"/>
</dbReference>
<dbReference type="InterPro" id="IPR009012">
    <property type="entry name" value="GrpE_head"/>
</dbReference>
<dbReference type="GO" id="GO:0051087">
    <property type="term" value="F:protein-folding chaperone binding"/>
    <property type="evidence" value="ECO:0007669"/>
    <property type="project" value="InterPro"/>
</dbReference>
<dbReference type="GO" id="GO:0005737">
    <property type="term" value="C:cytoplasm"/>
    <property type="evidence" value="ECO:0007669"/>
    <property type="project" value="UniProtKB-SubCell"/>
</dbReference>
<keyword evidence="4 10" id="KW-0963">Cytoplasm</keyword>
<evidence type="ECO:0000256" key="8">
    <source>
        <dbReference type="ARBA" id="ARBA00072274"/>
    </source>
</evidence>
<feature type="region of interest" description="Disordered" evidence="14">
    <location>
        <begin position="210"/>
        <end position="242"/>
    </location>
</feature>
<evidence type="ECO:0000256" key="7">
    <source>
        <dbReference type="ARBA" id="ARBA00053401"/>
    </source>
</evidence>
<evidence type="ECO:0000256" key="3">
    <source>
        <dbReference type="ARBA" id="ARBA00011738"/>
    </source>
</evidence>
<accession>A0A895YSP0</accession>
<evidence type="ECO:0000313" key="15">
    <source>
        <dbReference type="EMBL" id="QSB17038.1"/>
    </source>
</evidence>
<comment type="subcellular location">
    <subcellularLocation>
        <location evidence="1 10">Cytoplasm</location>
    </subcellularLocation>
</comment>
<dbReference type="PROSITE" id="PS01071">
    <property type="entry name" value="GRPE"/>
    <property type="match status" value="1"/>
</dbReference>
<gene>
    <name evidence="10 15" type="primary">grpE</name>
    <name evidence="15" type="ORF">JQS43_01090</name>
</gene>
<dbReference type="Proteomes" id="UP000662857">
    <property type="component" value="Chromosome"/>
</dbReference>
<dbReference type="Gene3D" id="2.30.22.10">
    <property type="entry name" value="Head domain of nucleotide exchange factor GrpE"/>
    <property type="match status" value="1"/>
</dbReference>
<evidence type="ECO:0000256" key="2">
    <source>
        <dbReference type="ARBA" id="ARBA00009054"/>
    </source>
</evidence>
<dbReference type="Gene3D" id="3.90.20.20">
    <property type="match status" value="1"/>
</dbReference>
<evidence type="ECO:0000256" key="11">
    <source>
        <dbReference type="RuleBase" id="RU000639"/>
    </source>
</evidence>
<dbReference type="KEGG" id="nhy:JQS43_01090"/>
<evidence type="ECO:0000313" key="16">
    <source>
        <dbReference type="Proteomes" id="UP000662857"/>
    </source>
</evidence>
<evidence type="ECO:0000256" key="1">
    <source>
        <dbReference type="ARBA" id="ARBA00004496"/>
    </source>
</evidence>
<dbReference type="EMBL" id="CP070499">
    <property type="protein sequence ID" value="QSB17038.1"/>
    <property type="molecule type" value="Genomic_DNA"/>
</dbReference>
<dbReference type="PANTHER" id="PTHR21237:SF23">
    <property type="entry name" value="GRPE PROTEIN HOMOLOG, MITOCHONDRIAL"/>
    <property type="match status" value="1"/>
</dbReference>
<evidence type="ECO:0000256" key="12">
    <source>
        <dbReference type="RuleBase" id="RU004478"/>
    </source>
</evidence>
<dbReference type="AlphaFoldDB" id="A0A895YSP0"/>
<protein>
    <recommendedName>
        <fullName evidence="8 10">Protein GrpE</fullName>
    </recommendedName>
    <alternativeName>
        <fullName evidence="9 10">HSP-70 cofactor</fullName>
    </alternativeName>
</protein>
<dbReference type="HAMAP" id="MF_01151">
    <property type="entry name" value="GrpE"/>
    <property type="match status" value="1"/>
</dbReference>
<sequence length="242" mass="25086">MVVRDKRRSNSAGKHAADQPNGGSGKHAADDDEPATGKHAAEGKPSAGHDAASEPAPKSTGEVHQPAAGGLGAELDALRGELDDRTRDLQRINSEYANYRRRVERDRAVAADEATAAVFRALLPVFDDLDRARDHGELSDGVAAIVDQLAATAGKFGLAAFGEQGDPFDPTHHEAVAHLTSAEVTEPTCVDVLRRGYSLGDRLLRPAMVAVADPGESGAGPAGEASPTADADSDEPGSSESP</sequence>
<dbReference type="GO" id="GO:0042803">
    <property type="term" value="F:protein homodimerization activity"/>
    <property type="evidence" value="ECO:0007669"/>
    <property type="project" value="InterPro"/>
</dbReference>
<comment type="similarity">
    <text evidence="2 10 12">Belongs to the GrpE family.</text>
</comment>
<dbReference type="FunFam" id="2.30.22.10:FF:000001">
    <property type="entry name" value="Protein GrpE"/>
    <property type="match status" value="1"/>
</dbReference>
<evidence type="ECO:0000256" key="5">
    <source>
        <dbReference type="ARBA" id="ARBA00023016"/>
    </source>
</evidence>
<feature type="compositionally biased region" description="Acidic residues" evidence="14">
    <location>
        <begin position="231"/>
        <end position="242"/>
    </location>
</feature>